<sequence length="193" mass="22543">MKVEEKALVLDYLARGRSSDYKTEPIAQLIGTEYFTLLEVVPKENAGLKSLEEVYVGKDERPKIDFIKKRIPYKDLTNTALAELDNAIEKIVSGSEKKYVDFFNNSRSITLKRHQIELLPGMGKKHMLQVIEEREKGAFDSFEDIKKRVHSVPDPKHALVKRIVEELEGMDVKYYLFVRPPSQERDFRPRRRF</sequence>
<name>A0A2D6LPQ7_9ARCH</name>
<dbReference type="InterPro" id="IPR007003">
    <property type="entry name" value="DUF655"/>
</dbReference>
<dbReference type="SUPFAM" id="SSF160975">
    <property type="entry name" value="AF1531-like"/>
    <property type="match status" value="1"/>
</dbReference>
<gene>
    <name evidence="1" type="ORF">CL944_01715</name>
</gene>
<dbReference type="InterPro" id="IPR012340">
    <property type="entry name" value="NA-bd_OB-fold"/>
</dbReference>
<proteinExistence type="predicted"/>
<dbReference type="PANTHER" id="PTHR40734">
    <property type="entry name" value="TRNA-SPECIFIC ADENOSINE DEAMINASE-RELATED"/>
    <property type="match status" value="1"/>
</dbReference>
<dbReference type="PANTHER" id="PTHR40734:SF1">
    <property type="entry name" value="DNA-BINDING PROTEIN"/>
    <property type="match status" value="1"/>
</dbReference>
<evidence type="ECO:0000313" key="1">
    <source>
        <dbReference type="EMBL" id="MAG18170.1"/>
    </source>
</evidence>
<dbReference type="EMBL" id="NZBD01000010">
    <property type="protein sequence ID" value="MAG18170.1"/>
    <property type="molecule type" value="Genomic_DNA"/>
</dbReference>
<comment type="caution">
    <text evidence="1">The sequence shown here is derived from an EMBL/GenBank/DDBJ whole genome shotgun (WGS) entry which is preliminary data.</text>
</comment>
<dbReference type="GO" id="GO:0003677">
    <property type="term" value="F:DNA binding"/>
    <property type="evidence" value="ECO:0007669"/>
    <property type="project" value="UniProtKB-KW"/>
</dbReference>
<reference evidence="2" key="1">
    <citation type="submission" date="2017-09" db="EMBL/GenBank/DDBJ databases">
        <title>The Reconstruction of 2,631 Draft Metagenome-Assembled Genomes from the Global Oceans.</title>
        <authorList>
            <person name="Tully B.J."/>
            <person name="Graham E.D."/>
            <person name="Heidelberg J.F."/>
        </authorList>
    </citation>
    <scope>NUCLEOTIDE SEQUENCE [LARGE SCALE GENOMIC DNA]</scope>
</reference>
<keyword evidence="1" id="KW-0238">DNA-binding</keyword>
<organism evidence="1 2">
    <name type="scientific">Candidatus Iainarchaeum sp</name>
    <dbReference type="NCBI Taxonomy" id="3101447"/>
    <lineage>
        <taxon>Archaea</taxon>
        <taxon>Candidatus Iainarchaeota</taxon>
        <taxon>Candidatus Iainarchaeia</taxon>
        <taxon>Candidatus Iainarchaeales</taxon>
        <taxon>Candidatus Iainarchaeaceae</taxon>
        <taxon>Candidatus Iainarchaeum</taxon>
    </lineage>
</organism>
<protein>
    <submittedName>
        <fullName evidence="1">DNA-binding protein</fullName>
    </submittedName>
</protein>
<dbReference type="Gene3D" id="2.40.50.140">
    <property type="entry name" value="Nucleic acid-binding proteins"/>
    <property type="match status" value="1"/>
</dbReference>
<dbReference type="Pfam" id="PF04919">
    <property type="entry name" value="DUF655"/>
    <property type="match status" value="1"/>
</dbReference>
<accession>A0A2D6LPQ7</accession>
<dbReference type="AlphaFoldDB" id="A0A2D6LPQ7"/>
<dbReference type="Proteomes" id="UP000226712">
    <property type="component" value="Unassembled WGS sequence"/>
</dbReference>
<dbReference type="Gene3D" id="1.10.150.280">
    <property type="entry name" value="AF1531-like domain"/>
    <property type="match status" value="1"/>
</dbReference>
<evidence type="ECO:0000313" key="2">
    <source>
        <dbReference type="Proteomes" id="UP000226712"/>
    </source>
</evidence>